<keyword evidence="1" id="KW-0732">Signal</keyword>
<dbReference type="Proteomes" id="UP000640786">
    <property type="component" value="Unassembled WGS sequence"/>
</dbReference>
<feature type="chain" id="PRO_5045400658" description="DUF3221 domain-containing protein" evidence="1">
    <location>
        <begin position="21"/>
        <end position="116"/>
    </location>
</feature>
<evidence type="ECO:0000256" key="1">
    <source>
        <dbReference type="SAM" id="SignalP"/>
    </source>
</evidence>
<gene>
    <name evidence="2" type="ORF">H9650_10315</name>
</gene>
<keyword evidence="3" id="KW-1185">Reference proteome</keyword>
<protein>
    <recommendedName>
        <fullName evidence="4">DUF3221 domain-containing protein</fullName>
    </recommendedName>
</protein>
<reference evidence="2 3" key="1">
    <citation type="submission" date="2020-08" db="EMBL/GenBank/DDBJ databases">
        <title>A Genomic Blueprint of the Chicken Gut Microbiome.</title>
        <authorList>
            <person name="Gilroy R."/>
            <person name="Ravi A."/>
            <person name="Getino M."/>
            <person name="Pursley I."/>
            <person name="Horton D.L."/>
            <person name="Alikhan N.-F."/>
            <person name="Baker D."/>
            <person name="Gharbi K."/>
            <person name="Hall N."/>
            <person name="Watson M."/>
            <person name="Adriaenssens E.M."/>
            <person name="Foster-Nyarko E."/>
            <person name="Jarju S."/>
            <person name="Secka A."/>
            <person name="Antonio M."/>
            <person name="Oren A."/>
            <person name="Chaudhuri R."/>
            <person name="La Ragione R.M."/>
            <person name="Hildebrand F."/>
            <person name="Pallen M.J."/>
        </authorList>
    </citation>
    <scope>NUCLEOTIDE SEQUENCE [LARGE SCALE GENOMIC DNA]</scope>
    <source>
        <strain evidence="2 3">Sa2BUA9</strain>
    </source>
</reference>
<organism evidence="2 3">
    <name type="scientific">Psychrobacillus faecigallinarum</name>
    <dbReference type="NCBI Taxonomy" id="2762235"/>
    <lineage>
        <taxon>Bacteria</taxon>
        <taxon>Bacillati</taxon>
        <taxon>Bacillota</taxon>
        <taxon>Bacilli</taxon>
        <taxon>Bacillales</taxon>
        <taxon>Bacillaceae</taxon>
        <taxon>Psychrobacillus</taxon>
    </lineage>
</organism>
<sequence>MNKFYLVLFLIFLLMGCSENGNPTPRELLGEEDVDIFLMNEVVYAKASDIDWVTESEYTIGEEVAEISKQQNRAIGFNNGTANILPVGTKIYETGQGFVIAIVGEKEVPYIALLEG</sequence>
<feature type="signal peptide" evidence="1">
    <location>
        <begin position="1"/>
        <end position="20"/>
    </location>
</feature>
<dbReference type="PROSITE" id="PS51257">
    <property type="entry name" value="PROKAR_LIPOPROTEIN"/>
    <property type="match status" value="1"/>
</dbReference>
<proteinExistence type="predicted"/>
<name>A0ABR8RA14_9BACI</name>
<comment type="caution">
    <text evidence="2">The sequence shown here is derived from an EMBL/GenBank/DDBJ whole genome shotgun (WGS) entry which is preliminary data.</text>
</comment>
<evidence type="ECO:0008006" key="4">
    <source>
        <dbReference type="Google" id="ProtNLM"/>
    </source>
</evidence>
<dbReference type="RefSeq" id="WP_186318063.1">
    <property type="nucleotide sequence ID" value="NZ_JACSQO010000004.1"/>
</dbReference>
<evidence type="ECO:0000313" key="3">
    <source>
        <dbReference type="Proteomes" id="UP000640786"/>
    </source>
</evidence>
<evidence type="ECO:0000313" key="2">
    <source>
        <dbReference type="EMBL" id="MBD7944510.1"/>
    </source>
</evidence>
<accession>A0ABR8RA14</accession>
<dbReference type="EMBL" id="JACSQO010000004">
    <property type="protein sequence ID" value="MBD7944510.1"/>
    <property type="molecule type" value="Genomic_DNA"/>
</dbReference>